<keyword evidence="7 8" id="KW-0961">Cell wall biogenesis/degradation</keyword>
<dbReference type="Gene3D" id="3.40.1190.10">
    <property type="entry name" value="Mur-like, catalytic domain"/>
    <property type="match status" value="1"/>
</dbReference>
<dbReference type="KEGG" id="ftc:DA46_1132"/>
<dbReference type="GO" id="GO:0008360">
    <property type="term" value="P:regulation of cell shape"/>
    <property type="evidence" value="ECO:0007669"/>
    <property type="project" value="UniProtKB-KW"/>
</dbReference>
<comment type="pathway">
    <text evidence="2 7 8">Cell wall biogenesis; peptidoglycan biosynthesis.</text>
</comment>
<evidence type="ECO:0000259" key="9">
    <source>
        <dbReference type="Pfam" id="PF02875"/>
    </source>
</evidence>
<dbReference type="PANTHER" id="PTHR43692:SF1">
    <property type="entry name" value="UDP-N-ACETYLMURAMOYLALANINE--D-GLUTAMATE LIGASE"/>
    <property type="match status" value="1"/>
</dbReference>
<keyword evidence="3 7" id="KW-0963">Cytoplasm</keyword>
<dbReference type="InterPro" id="IPR005762">
    <property type="entry name" value="MurD"/>
</dbReference>
<comment type="subcellular location">
    <subcellularLocation>
        <location evidence="1 7 8">Cytoplasm</location>
    </subcellularLocation>
</comment>
<dbReference type="GO" id="GO:0009252">
    <property type="term" value="P:peptidoglycan biosynthetic process"/>
    <property type="evidence" value="ECO:0007669"/>
    <property type="project" value="UniProtKB-UniRule"/>
</dbReference>
<keyword evidence="7 8" id="KW-0133">Cell shape</keyword>
<dbReference type="Pfam" id="PF02875">
    <property type="entry name" value="Mur_ligase_C"/>
    <property type="match status" value="1"/>
</dbReference>
<evidence type="ECO:0000256" key="1">
    <source>
        <dbReference type="ARBA" id="ARBA00004496"/>
    </source>
</evidence>
<dbReference type="InterPro" id="IPR036565">
    <property type="entry name" value="Mur-like_cat_sf"/>
</dbReference>
<dbReference type="eggNOG" id="COG0771">
    <property type="taxonomic scope" value="Bacteria"/>
</dbReference>
<evidence type="ECO:0000256" key="3">
    <source>
        <dbReference type="ARBA" id="ARBA00022490"/>
    </source>
</evidence>
<evidence type="ECO:0000256" key="7">
    <source>
        <dbReference type="HAMAP-Rule" id="MF_00639"/>
    </source>
</evidence>
<dbReference type="InterPro" id="IPR004101">
    <property type="entry name" value="Mur_ligase_C"/>
</dbReference>
<dbReference type="Gene3D" id="3.90.190.20">
    <property type="entry name" value="Mur ligase, C-terminal domain"/>
    <property type="match status" value="1"/>
</dbReference>
<evidence type="ECO:0000256" key="8">
    <source>
        <dbReference type="RuleBase" id="RU003664"/>
    </source>
</evidence>
<organism evidence="11">
    <name type="scientific">Francisella tularensis subsp. holarctica</name>
    <dbReference type="NCBI Taxonomy" id="119857"/>
    <lineage>
        <taxon>Bacteria</taxon>
        <taxon>Pseudomonadati</taxon>
        <taxon>Pseudomonadota</taxon>
        <taxon>Gammaproteobacteria</taxon>
        <taxon>Thiotrichales</taxon>
        <taxon>Francisellaceae</taxon>
        <taxon>Francisella</taxon>
    </lineage>
</organism>
<dbReference type="InterPro" id="IPR013221">
    <property type="entry name" value="Mur_ligase_cen"/>
</dbReference>
<keyword evidence="7 8" id="KW-0573">Peptidoglycan synthesis</keyword>
<evidence type="ECO:0000259" key="10">
    <source>
        <dbReference type="Pfam" id="PF08245"/>
    </source>
</evidence>
<dbReference type="SMR" id="A0A0B3WK45"/>
<dbReference type="EC" id="6.3.2.9" evidence="7 8"/>
<keyword evidence="4 7" id="KW-0436">Ligase</keyword>
<feature type="binding site" evidence="7">
    <location>
        <begin position="104"/>
        <end position="110"/>
    </location>
    <ligand>
        <name>ATP</name>
        <dbReference type="ChEBI" id="CHEBI:30616"/>
    </ligand>
</feature>
<dbReference type="EMBL" id="JAAGKH010000042">
    <property type="protein sequence ID" value="NDR89187.1"/>
    <property type="molecule type" value="Genomic_DNA"/>
</dbReference>
<feature type="domain" description="Mur ligase C-terminal" evidence="9">
    <location>
        <begin position="275"/>
        <end position="389"/>
    </location>
</feature>
<dbReference type="Pfam" id="PF08245">
    <property type="entry name" value="Mur_ligase_M"/>
    <property type="match status" value="1"/>
</dbReference>
<comment type="caution">
    <text evidence="11">The sequence shown here is derived from an EMBL/GenBank/DDBJ whole genome shotgun (WGS) entry which is preliminary data.</text>
</comment>
<name>A0A0B3WK45_FRATU</name>
<keyword evidence="7 8" id="KW-0132">Cell division</keyword>
<dbReference type="SUPFAM" id="SSF53244">
    <property type="entry name" value="MurD-like peptide ligases, peptide-binding domain"/>
    <property type="match status" value="1"/>
</dbReference>
<evidence type="ECO:0000313" key="11">
    <source>
        <dbReference type="EMBL" id="NDR89187.1"/>
    </source>
</evidence>
<dbReference type="KEGG" id="ftv:CH67_2016"/>
<dbReference type="SUPFAM" id="SSF53623">
    <property type="entry name" value="MurD-like peptide ligases, catalytic domain"/>
    <property type="match status" value="1"/>
</dbReference>
<sequence>MFSFYFNDNKITKLLMVGYGSTGKSVCDFLANFIDITVDISQNDDEFVNYDLNSYDLITVSPGIPLNKSPYRALTKFKDKIVSDIDIFYQYIKDTKAKTIAVTGSNGKSTVVTMTDFVLKDLGYKSILVGNIGTPALNKIGEKFDYCVVEVSSFQINLFNCVRFDLGCIINVSPDHLDRYQNFEQYKQSKLNLAKFSNDFFVYDVHNGIKYAGEYQIIRGAIYRNSTKLLDIVETKLFGEHNLENIIVVLNILDRLGLDINQAIDSIKKFKGLEHRCKIVKKVNGTTYINDSKGTNVGATIAALNSITNSKNIILLLGGVAKGGDFSLMIKSLDKYVKYVYIYGADKEYIESYIKGYCKYQLCNNMKQAFELASQKANSNEIVLLSPACASFDEFSGYAQRGEVFQNLVAQLEQKS</sequence>
<dbReference type="UniPathway" id="UPA00219"/>
<dbReference type="HOGENOM" id="CLU_032540_1_0_6"/>
<dbReference type="NCBIfam" id="TIGR01087">
    <property type="entry name" value="murD"/>
    <property type="match status" value="1"/>
</dbReference>
<dbReference type="GO" id="GO:0051301">
    <property type="term" value="P:cell division"/>
    <property type="evidence" value="ECO:0007669"/>
    <property type="project" value="UniProtKB-KW"/>
</dbReference>
<dbReference type="EMBL" id="JAAGJP010000041">
    <property type="protein sequence ID" value="NDS68672.1"/>
    <property type="molecule type" value="Genomic_DNA"/>
</dbReference>
<evidence type="ECO:0000256" key="6">
    <source>
        <dbReference type="ARBA" id="ARBA00022840"/>
    </source>
</evidence>
<feature type="domain" description="Mur ligase central" evidence="10">
    <location>
        <begin position="102"/>
        <end position="204"/>
    </location>
</feature>
<dbReference type="PANTHER" id="PTHR43692">
    <property type="entry name" value="UDP-N-ACETYLMURAMOYLALANINE--D-GLUTAMATE LIGASE"/>
    <property type="match status" value="1"/>
</dbReference>
<protein>
    <recommendedName>
        <fullName evidence="7 8">UDP-N-acetylmuramoylalanine--D-glutamate ligase</fullName>
        <ecNumber evidence="7 8">6.3.2.9</ecNumber>
    </recommendedName>
    <alternativeName>
        <fullName evidence="7">D-glutamic acid-adding enzyme</fullName>
    </alternativeName>
    <alternativeName>
        <fullName evidence="7">UDP-N-acetylmuramoyl-L-alanyl-D-glutamate synthetase</fullName>
    </alternativeName>
</protein>
<dbReference type="HAMAP" id="MF_00639">
    <property type="entry name" value="MurD"/>
    <property type="match status" value="1"/>
</dbReference>
<keyword evidence="6 7" id="KW-0067">ATP-binding</keyword>
<evidence type="ECO:0000313" key="12">
    <source>
        <dbReference type="EMBL" id="NDS68672.1"/>
    </source>
</evidence>
<keyword evidence="5 7" id="KW-0547">Nucleotide-binding</keyword>
<comment type="function">
    <text evidence="7 8">Cell wall formation. Catalyzes the addition of glutamate to the nucleotide precursor UDP-N-acetylmuramoyl-L-alanine (UMA).</text>
</comment>
<gene>
    <name evidence="7 11" type="primary">murD</name>
    <name evidence="12" type="ORF">FWI86_06455</name>
    <name evidence="11" type="ORF">FWJ04_06005</name>
</gene>
<evidence type="ECO:0000256" key="4">
    <source>
        <dbReference type="ARBA" id="ARBA00022598"/>
    </source>
</evidence>
<dbReference type="GO" id="GO:0071555">
    <property type="term" value="P:cell wall organization"/>
    <property type="evidence" value="ECO:0007669"/>
    <property type="project" value="UniProtKB-KW"/>
</dbReference>
<comment type="similarity">
    <text evidence="7">Belongs to the MurCDEF family.</text>
</comment>
<evidence type="ECO:0000256" key="2">
    <source>
        <dbReference type="ARBA" id="ARBA00004752"/>
    </source>
</evidence>
<dbReference type="RefSeq" id="WP_003017010.1">
    <property type="nucleotide sequence ID" value="NZ_CP009693.1"/>
</dbReference>
<dbReference type="KEGG" id="ftz:CH68_1747"/>
<reference evidence="11" key="1">
    <citation type="submission" date="2019-08" db="EMBL/GenBank/DDBJ databases">
        <authorList>
            <person name="Busch A."/>
        </authorList>
    </citation>
    <scope>NUCLEOTIDE SEQUENCE</scope>
    <source>
        <strain evidence="12">15T0085</strain>
        <strain evidence="11">17T1429</strain>
    </source>
</reference>
<dbReference type="AlphaFoldDB" id="A0A0B3WK45"/>
<comment type="catalytic activity">
    <reaction evidence="7 8">
        <text>UDP-N-acetyl-alpha-D-muramoyl-L-alanine + D-glutamate + ATP = UDP-N-acetyl-alpha-D-muramoyl-L-alanyl-D-glutamate + ADP + phosphate + H(+)</text>
        <dbReference type="Rhea" id="RHEA:16429"/>
        <dbReference type="ChEBI" id="CHEBI:15378"/>
        <dbReference type="ChEBI" id="CHEBI:29986"/>
        <dbReference type="ChEBI" id="CHEBI:30616"/>
        <dbReference type="ChEBI" id="CHEBI:43474"/>
        <dbReference type="ChEBI" id="CHEBI:83898"/>
        <dbReference type="ChEBI" id="CHEBI:83900"/>
        <dbReference type="ChEBI" id="CHEBI:456216"/>
        <dbReference type="EC" id="6.3.2.9"/>
    </reaction>
</comment>
<dbReference type="OMA" id="NVYWIAG"/>
<proteinExistence type="inferred from homology"/>
<reference evidence="11" key="2">
    <citation type="submission" date="2020-02" db="EMBL/GenBank/DDBJ databases">
        <title>Using affinity propagation clustering for identifying bacterial clades and subclades with whole-genome sequences of Francisella tularensis.</title>
        <authorList>
            <person name="Homeier-Bachmann T."/>
            <person name="Abdel-Glil M.Y."/>
            <person name="Hackbart A."/>
            <person name="Hotzel H."/>
            <person name="Tomaso H."/>
        </authorList>
    </citation>
    <scope>NUCLEOTIDE SEQUENCE</scope>
    <source>
        <strain evidence="12">15T0085</strain>
        <strain evidence="11">17T1429</strain>
    </source>
</reference>
<accession>A0A0B3WK45</accession>
<dbReference type="GO" id="GO:0008764">
    <property type="term" value="F:UDP-N-acetylmuramoylalanine-D-glutamate ligase activity"/>
    <property type="evidence" value="ECO:0007669"/>
    <property type="project" value="UniProtKB-UniRule"/>
</dbReference>
<evidence type="ECO:0000256" key="5">
    <source>
        <dbReference type="ARBA" id="ARBA00022741"/>
    </source>
</evidence>
<keyword evidence="7 8" id="KW-0131">Cell cycle</keyword>
<dbReference type="GO" id="GO:0005524">
    <property type="term" value="F:ATP binding"/>
    <property type="evidence" value="ECO:0007669"/>
    <property type="project" value="UniProtKB-UniRule"/>
</dbReference>
<dbReference type="GO" id="GO:0005737">
    <property type="term" value="C:cytoplasm"/>
    <property type="evidence" value="ECO:0007669"/>
    <property type="project" value="UniProtKB-SubCell"/>
</dbReference>
<dbReference type="InterPro" id="IPR036615">
    <property type="entry name" value="Mur_ligase_C_dom_sf"/>
</dbReference>